<name>A0ACC1CQH8_9NEOP</name>
<dbReference type="EMBL" id="CM034404">
    <property type="protein sequence ID" value="KAJ0173883.1"/>
    <property type="molecule type" value="Genomic_DNA"/>
</dbReference>
<proteinExistence type="predicted"/>
<sequence length="861" mass="96209">MDKDLEELKKVFRALAVSSPVQVDVRSLLKDYRNMMGHMVPIHKWGYKDPLHFLKERSKHKGKRRSVPESLLTPKPSLIADTFKVVKEETPLPHNNHTPNRKTTEKQDNKQNRNPNNNVQEPKKEVERDIPKENGDLPSPEKFKCFFQKRRSCHNSRQSVHTDITCNNVSKTPEKEDDDSGRQSASTTGSSSGSKMAKIDKLKREIMELISAHPNGVWCADLIRLYRERYKRELAFSQFGYISILSLVCELDVTVSRPQGVDDWWLCHPGLVALVVPPPPGAAAPKGRAPKPRSVDPEDALPGIQYDEDVFPSDCIHFTESIPSLSVQGLSPGAMVDVVLGEVYSPSHFWFIRLGDAFSIAMDEIMDDMTQYYSNGEGKERHLGLGAVRVGQYCASVFDGDYHRSLIVKVIDSDTVKVRHVDYGTVDTQSVYRLKPLLRRWAALPAQATRARLAGLRPTAGGRRWPHAASAFFLDVVRNKKFVANVLAVDPEDNVVEVILIDTSTDEDICIGTEIIKAGHADARADSALRVSPPSSDGPPCDVRSLLTTVESLHAGKRHGELDRSDSEESCSVSEFSCSVSEISCSASEVVGRVPRRMPRWECPEERFDHLLQLKVSEFENRDIDAACDTLLESSLDGFLPASSMALGTNKELAVNDNVSTSSFASRLQRWKCAKRDNNIYNEIMTDNNLKTDINSNNIKVTHPKSSNVEKILSNHTPTVSSITSKLLYNKLKEKYKITHLNSIESSEVSQNSEDRIIPRINDNINHSHDNINNNCNENDIDKSPVSSVISGSGFSCFRLARLSALHSQLRKSDPETSSNATVIGDKCSDSDSNVSFSSQLLRRKLDMYKRLSNQISVTNK</sequence>
<organism evidence="1 2">
    <name type="scientific">Dendrolimus kikuchii</name>
    <dbReference type="NCBI Taxonomy" id="765133"/>
    <lineage>
        <taxon>Eukaryota</taxon>
        <taxon>Metazoa</taxon>
        <taxon>Ecdysozoa</taxon>
        <taxon>Arthropoda</taxon>
        <taxon>Hexapoda</taxon>
        <taxon>Insecta</taxon>
        <taxon>Pterygota</taxon>
        <taxon>Neoptera</taxon>
        <taxon>Endopterygota</taxon>
        <taxon>Lepidoptera</taxon>
        <taxon>Glossata</taxon>
        <taxon>Ditrysia</taxon>
        <taxon>Bombycoidea</taxon>
        <taxon>Lasiocampidae</taxon>
        <taxon>Dendrolimus</taxon>
    </lineage>
</organism>
<evidence type="ECO:0000313" key="1">
    <source>
        <dbReference type="EMBL" id="KAJ0173883.1"/>
    </source>
</evidence>
<dbReference type="Proteomes" id="UP000824533">
    <property type="component" value="Linkage Group LG18"/>
</dbReference>
<evidence type="ECO:0000313" key="2">
    <source>
        <dbReference type="Proteomes" id="UP000824533"/>
    </source>
</evidence>
<reference evidence="1 2" key="1">
    <citation type="journal article" date="2021" name="Front. Genet.">
        <title>Chromosome-Level Genome Assembly Reveals Significant Gene Expansion in the Toll and IMD Signaling Pathways of Dendrolimus kikuchii.</title>
        <authorList>
            <person name="Zhou J."/>
            <person name="Wu P."/>
            <person name="Xiong Z."/>
            <person name="Liu N."/>
            <person name="Zhao N."/>
            <person name="Ji M."/>
            <person name="Qiu Y."/>
            <person name="Yang B."/>
        </authorList>
    </citation>
    <scope>NUCLEOTIDE SEQUENCE [LARGE SCALE GENOMIC DNA]</scope>
    <source>
        <strain evidence="1">Ann1</strain>
    </source>
</reference>
<comment type="caution">
    <text evidence="1">The sequence shown here is derived from an EMBL/GenBank/DDBJ whole genome shotgun (WGS) entry which is preliminary data.</text>
</comment>
<keyword evidence="2" id="KW-1185">Reference proteome</keyword>
<gene>
    <name evidence="1" type="ORF">K1T71_010029</name>
</gene>
<accession>A0ACC1CQH8</accession>
<protein>
    <submittedName>
        <fullName evidence="1">Uncharacterized protein</fullName>
    </submittedName>
</protein>